<gene>
    <name evidence="3" type="primary">ndx-6</name>
    <name evidence="3" type="ORF">T11_12587</name>
</gene>
<feature type="chain" id="PRO_5006879341" evidence="2">
    <location>
        <begin position="20"/>
        <end position="486"/>
    </location>
</feature>
<organism evidence="3 4">
    <name type="scientific">Trichinella zimbabwensis</name>
    <dbReference type="NCBI Taxonomy" id="268475"/>
    <lineage>
        <taxon>Eukaryota</taxon>
        <taxon>Metazoa</taxon>
        <taxon>Ecdysozoa</taxon>
        <taxon>Nematoda</taxon>
        <taxon>Enoplea</taxon>
        <taxon>Dorylaimia</taxon>
        <taxon>Trichinellida</taxon>
        <taxon>Trichinellidae</taxon>
        <taxon>Trichinella</taxon>
    </lineage>
</organism>
<comment type="caution">
    <text evidence="3">The sequence shown here is derived from an EMBL/GenBank/DDBJ whole genome shotgun (WGS) entry which is preliminary data.</text>
</comment>
<dbReference type="Gene3D" id="3.90.79.10">
    <property type="entry name" value="Nucleoside Triphosphate Pyrophosphohydrolase"/>
    <property type="match status" value="1"/>
</dbReference>
<dbReference type="GO" id="GO:0016787">
    <property type="term" value="F:hydrolase activity"/>
    <property type="evidence" value="ECO:0007669"/>
    <property type="project" value="UniProtKB-KW"/>
</dbReference>
<keyword evidence="1" id="KW-0812">Transmembrane</keyword>
<feature type="signal peptide" evidence="2">
    <location>
        <begin position="1"/>
        <end position="19"/>
    </location>
</feature>
<evidence type="ECO:0000313" key="4">
    <source>
        <dbReference type="Proteomes" id="UP000055024"/>
    </source>
</evidence>
<proteinExistence type="predicted"/>
<accession>A0A0V1HPV6</accession>
<keyword evidence="4" id="KW-1185">Reference proteome</keyword>
<evidence type="ECO:0000313" key="3">
    <source>
        <dbReference type="EMBL" id="KRZ12699.1"/>
    </source>
</evidence>
<keyword evidence="2" id="KW-0732">Signal</keyword>
<sequence length="486" mass="54825">MKCSFIFAISMMLMTDFSATTEIKKEPLQLALEDAFHLTSITSTVTKDKLLESADAVQEETCDKENVELLDLIESAGNLNFSSMAAQKSEKLSNFEEDILIKLLKRPLNELIQVQQPGKPYYTVKKVLTAELCDASTMAFSIKLKKTTCSVSQVFSRASDDSDCKMKNSKSLSCILLVKGSRHTISSLLGAVCDKQLKATISKKYSLCEISKYPHGDKYSLYVPSSVMSWKKDLFLYKPVDYDSRTVFDSFQNPRGRTGMKGIGGLQRFGQNEKVMPLVVRKHEGKTEMLTVMKSSGSWQFPQYFVNNFKSKPLGKQIEDALNKYFQSIGLSEGEIKEKLAEIYADVHEVPVKLPTEPMDTDQAWLITHVVVVFDKKEKHIGSVAFDSSSELGWKEIDKDMLKVLRKLPTKSSDNFHLGSQNPYSVVYKIVPLICAPAGALFLYSWYVALPIIVMLFIIYVNKLSALERVLLRSSEVQERHSHMNI</sequence>
<keyword evidence="3" id="KW-0378">Hydrolase</keyword>
<protein>
    <submittedName>
        <fullName evidence="3">Putative nudix hydrolase 6</fullName>
    </submittedName>
</protein>
<dbReference type="STRING" id="268475.A0A0V1HPV6"/>
<name>A0A0V1HPV6_9BILA</name>
<feature type="transmembrane region" description="Helical" evidence="1">
    <location>
        <begin position="441"/>
        <end position="461"/>
    </location>
</feature>
<dbReference type="EMBL" id="JYDP01000038">
    <property type="protein sequence ID" value="KRZ12699.1"/>
    <property type="molecule type" value="Genomic_DNA"/>
</dbReference>
<evidence type="ECO:0000256" key="1">
    <source>
        <dbReference type="SAM" id="Phobius"/>
    </source>
</evidence>
<keyword evidence="1" id="KW-0472">Membrane</keyword>
<evidence type="ECO:0000256" key="2">
    <source>
        <dbReference type="SAM" id="SignalP"/>
    </source>
</evidence>
<keyword evidence="1" id="KW-1133">Transmembrane helix</keyword>
<reference evidence="3 4" key="1">
    <citation type="submission" date="2015-01" db="EMBL/GenBank/DDBJ databases">
        <title>Evolution of Trichinella species and genotypes.</title>
        <authorList>
            <person name="Korhonen P.K."/>
            <person name="Edoardo P."/>
            <person name="Giuseppe L.R."/>
            <person name="Gasser R.B."/>
        </authorList>
    </citation>
    <scope>NUCLEOTIDE SEQUENCE [LARGE SCALE GENOMIC DNA]</scope>
    <source>
        <strain evidence="3">ISS1029</strain>
    </source>
</reference>
<dbReference type="OrthoDB" id="5915574at2759"/>
<dbReference type="Proteomes" id="UP000055024">
    <property type="component" value="Unassembled WGS sequence"/>
</dbReference>
<dbReference type="AlphaFoldDB" id="A0A0V1HPV6"/>